<accession>A0A6C0LFZ7</accession>
<proteinExistence type="predicted"/>
<dbReference type="EMBL" id="MN740474">
    <property type="protein sequence ID" value="QHU28748.1"/>
    <property type="molecule type" value="Genomic_DNA"/>
</dbReference>
<organism evidence="1">
    <name type="scientific">viral metagenome</name>
    <dbReference type="NCBI Taxonomy" id="1070528"/>
    <lineage>
        <taxon>unclassified sequences</taxon>
        <taxon>metagenomes</taxon>
        <taxon>organismal metagenomes</taxon>
    </lineage>
</organism>
<sequence length="225" mass="27144">MYVLYLSTLSFILFTLYNCFSDKRNKNLTCKKLDDKNNYSFIIKNIEFFKNGKCVELKNYNNYYFKQNNIELNVNFIYDFFVVNYIYNNTEYKYYSENGFLTFPMYSSEQIKNYVYINKISSAKLLVTETDNNKISVTDEIDILPMLIPFIGPNYNFYEDLEYIGTNVTKLNVDKILTYLKCKNENTYDKLDTVNKNYKLLFYDNFNNEYNIDSNYLRWNPELKL</sequence>
<reference evidence="1" key="1">
    <citation type="journal article" date="2020" name="Nature">
        <title>Giant virus diversity and host interactions through global metagenomics.</title>
        <authorList>
            <person name="Schulz F."/>
            <person name="Roux S."/>
            <person name="Paez-Espino D."/>
            <person name="Jungbluth S."/>
            <person name="Walsh D.A."/>
            <person name="Denef V.J."/>
            <person name="McMahon K.D."/>
            <person name="Konstantinidis K.T."/>
            <person name="Eloe-Fadrosh E.A."/>
            <person name="Kyrpides N.C."/>
            <person name="Woyke T."/>
        </authorList>
    </citation>
    <scope>NUCLEOTIDE SEQUENCE</scope>
    <source>
        <strain evidence="1">GVMAG-M-3300027791-30</strain>
    </source>
</reference>
<protein>
    <submittedName>
        <fullName evidence="1">Uncharacterized protein</fullName>
    </submittedName>
</protein>
<evidence type="ECO:0000313" key="1">
    <source>
        <dbReference type="EMBL" id="QHU28748.1"/>
    </source>
</evidence>
<name>A0A6C0LFZ7_9ZZZZ</name>
<dbReference type="AlphaFoldDB" id="A0A6C0LFZ7"/>